<evidence type="ECO:0000313" key="2">
    <source>
        <dbReference type="EMBL" id="CAB4189938.1"/>
    </source>
</evidence>
<name>A0A6J5R8C2_9CAUD</name>
<proteinExistence type="predicted"/>
<reference evidence="2" key="1">
    <citation type="submission" date="2020-05" db="EMBL/GenBank/DDBJ databases">
        <authorList>
            <person name="Chiriac C."/>
            <person name="Salcher M."/>
            <person name="Ghai R."/>
            <person name="Kavagutti S V."/>
        </authorList>
    </citation>
    <scope>NUCLEOTIDE SEQUENCE</scope>
</reference>
<feature type="coiled-coil region" evidence="1">
    <location>
        <begin position="21"/>
        <end position="55"/>
    </location>
</feature>
<keyword evidence="1" id="KW-0175">Coiled coil</keyword>
<evidence type="ECO:0000256" key="1">
    <source>
        <dbReference type="SAM" id="Coils"/>
    </source>
</evidence>
<dbReference type="EMBL" id="LR797352">
    <property type="protein sequence ID" value="CAB4204928.1"/>
    <property type="molecule type" value="Genomic_DNA"/>
</dbReference>
<accession>A0A6J5R8C2</accession>
<sequence length="69" mass="8020">MWPWSTFARLNHALTTVSKDRNDLEESAIFLSKQNRAYQAEVETLKEEIRALEARLAHKTKPKAQPKPE</sequence>
<protein>
    <submittedName>
        <fullName evidence="2">Uncharacterized protein</fullName>
    </submittedName>
</protein>
<evidence type="ECO:0000313" key="3">
    <source>
        <dbReference type="EMBL" id="CAB4195562.1"/>
    </source>
</evidence>
<dbReference type="EMBL" id="LR797149">
    <property type="protein sequence ID" value="CAB4189938.1"/>
    <property type="molecule type" value="Genomic_DNA"/>
</dbReference>
<evidence type="ECO:0000313" key="4">
    <source>
        <dbReference type="EMBL" id="CAB4204928.1"/>
    </source>
</evidence>
<gene>
    <name evidence="2" type="ORF">UFOVP1195_24</name>
    <name evidence="3" type="ORF">UFOVP1288_24</name>
    <name evidence="4" type="ORF">UFOVP1409_24</name>
</gene>
<organism evidence="2">
    <name type="scientific">uncultured Caudovirales phage</name>
    <dbReference type="NCBI Taxonomy" id="2100421"/>
    <lineage>
        <taxon>Viruses</taxon>
        <taxon>Duplodnaviria</taxon>
        <taxon>Heunggongvirae</taxon>
        <taxon>Uroviricota</taxon>
        <taxon>Caudoviricetes</taxon>
        <taxon>Peduoviridae</taxon>
        <taxon>Maltschvirus</taxon>
        <taxon>Maltschvirus maltsch</taxon>
    </lineage>
</organism>
<dbReference type="EMBL" id="LR797238">
    <property type="protein sequence ID" value="CAB4195562.1"/>
    <property type="molecule type" value="Genomic_DNA"/>
</dbReference>